<dbReference type="Proteomes" id="UP001139333">
    <property type="component" value="Unassembled WGS sequence"/>
</dbReference>
<evidence type="ECO:0000256" key="2">
    <source>
        <dbReference type="ARBA" id="ARBA00022618"/>
    </source>
</evidence>
<dbReference type="GO" id="GO:0043093">
    <property type="term" value="P:FtsZ-dependent cytokinesis"/>
    <property type="evidence" value="ECO:0007669"/>
    <property type="project" value="UniProtKB-UniRule"/>
</dbReference>
<dbReference type="InterPro" id="IPR048373">
    <property type="entry name" value="ZapC_N"/>
</dbReference>
<feature type="domain" description="Cell-division protein ZapC N-terminal" evidence="8">
    <location>
        <begin position="3"/>
        <end position="90"/>
    </location>
</feature>
<dbReference type="AlphaFoldDB" id="A0A9X1ZKT2"/>
<dbReference type="RefSeq" id="WP_248996813.1">
    <property type="nucleotide sequence ID" value="NZ_JAKIKP010000016.1"/>
</dbReference>
<dbReference type="InterPro" id="IPR048372">
    <property type="entry name" value="ZapC_C"/>
</dbReference>
<accession>A0A9X1ZKT2</accession>
<dbReference type="Pfam" id="PF21083">
    <property type="entry name" value="ZapC_N"/>
    <property type="match status" value="1"/>
</dbReference>
<dbReference type="GO" id="GO:0005737">
    <property type="term" value="C:cytoplasm"/>
    <property type="evidence" value="ECO:0007669"/>
    <property type="project" value="UniProtKB-SubCell"/>
</dbReference>
<keyword evidence="1 5" id="KW-0963">Cytoplasm</keyword>
<evidence type="ECO:0000256" key="4">
    <source>
        <dbReference type="ARBA" id="ARBA00023306"/>
    </source>
</evidence>
<evidence type="ECO:0000259" key="7">
    <source>
        <dbReference type="Pfam" id="PF07126"/>
    </source>
</evidence>
<feature type="domain" description="Cell-division protein ZapC C-terminal" evidence="7">
    <location>
        <begin position="91"/>
        <end position="170"/>
    </location>
</feature>
<keyword evidence="4 5" id="KW-0131">Cell cycle</keyword>
<organism evidence="9 10">
    <name type="scientific">Shewanella gaetbuli</name>
    <dbReference type="NCBI Taxonomy" id="220752"/>
    <lineage>
        <taxon>Bacteria</taxon>
        <taxon>Pseudomonadati</taxon>
        <taxon>Pseudomonadota</taxon>
        <taxon>Gammaproteobacteria</taxon>
        <taxon>Alteromonadales</taxon>
        <taxon>Shewanellaceae</taxon>
        <taxon>Shewanella</taxon>
    </lineage>
</organism>
<dbReference type="Pfam" id="PF07126">
    <property type="entry name" value="ZapC_C"/>
    <property type="match status" value="1"/>
</dbReference>
<keyword evidence="3 5" id="KW-0717">Septation</keyword>
<proteinExistence type="inferred from homology"/>
<gene>
    <name evidence="5" type="primary">zapC</name>
    <name evidence="9" type="ORF">L2672_15810</name>
</gene>
<reference evidence="9" key="1">
    <citation type="submission" date="2022-01" db="EMBL/GenBank/DDBJ databases">
        <title>Whole genome-based taxonomy of the Shewanellaceae.</title>
        <authorList>
            <person name="Martin-Rodriguez A.J."/>
        </authorList>
    </citation>
    <scope>NUCLEOTIDE SEQUENCE</scope>
    <source>
        <strain evidence="9">DSM 16422</strain>
    </source>
</reference>
<name>A0A9X1ZKT2_9GAMM</name>
<dbReference type="GO" id="GO:0000917">
    <property type="term" value="P:division septum assembly"/>
    <property type="evidence" value="ECO:0007669"/>
    <property type="project" value="UniProtKB-KW"/>
</dbReference>
<comment type="function">
    <text evidence="5 6">Contributes to the efficiency of the cell division process by stabilizing the polymeric form of the cell division protein FtsZ. Acts by promoting interactions between FtsZ protofilaments and suppressing the GTPase activity of FtsZ.</text>
</comment>
<evidence type="ECO:0000256" key="5">
    <source>
        <dbReference type="HAMAP-Rule" id="MF_00906"/>
    </source>
</evidence>
<evidence type="ECO:0000256" key="6">
    <source>
        <dbReference type="PIRNR" id="PIRNR010252"/>
    </source>
</evidence>
<dbReference type="HAMAP" id="MF_00906">
    <property type="entry name" value="ZapC"/>
    <property type="match status" value="1"/>
</dbReference>
<comment type="subunit">
    <text evidence="5">Interacts directly with FtsZ.</text>
</comment>
<comment type="subcellular location">
    <subcellularLocation>
        <location evidence="5 6">Cytoplasm</location>
    </subcellularLocation>
</comment>
<dbReference type="InterPro" id="IPR009809">
    <property type="entry name" value="ZapC"/>
</dbReference>
<comment type="caution">
    <text evidence="9">The sequence shown here is derived from an EMBL/GenBank/DDBJ whole genome shotgun (WGS) entry which is preliminary data.</text>
</comment>
<evidence type="ECO:0000256" key="1">
    <source>
        <dbReference type="ARBA" id="ARBA00022490"/>
    </source>
</evidence>
<evidence type="ECO:0000259" key="8">
    <source>
        <dbReference type="Pfam" id="PF21083"/>
    </source>
</evidence>
<evidence type="ECO:0000313" key="9">
    <source>
        <dbReference type="EMBL" id="MCL1144144.1"/>
    </source>
</evidence>
<dbReference type="EMBL" id="JAKIKP010000016">
    <property type="protein sequence ID" value="MCL1144144.1"/>
    <property type="molecule type" value="Genomic_DNA"/>
</dbReference>
<sequence>MLLMPNKDWHWEFNSRYQQLSISLSSEMEFLTPYKTKQLIPDALTRAEFSVEHAKFYIRLLEMLPKVLHISDAGIVQTALNATAAHFLLKPQMPKSWFFEASDECVFSDTGKLFQINCNGKSALVLVVENSLQAATVMLLSQSCALTESKSLNQFDVIKVMHNRLHPLKKAKQVVVAA</sequence>
<dbReference type="PIRSF" id="PIRSF010252">
    <property type="entry name" value="ZapC"/>
    <property type="match status" value="1"/>
</dbReference>
<evidence type="ECO:0000256" key="3">
    <source>
        <dbReference type="ARBA" id="ARBA00023210"/>
    </source>
</evidence>
<comment type="similarity">
    <text evidence="5 6">Belongs to the ZapC family.</text>
</comment>
<keyword evidence="2 5" id="KW-0132">Cell division</keyword>
<keyword evidence="10" id="KW-1185">Reference proteome</keyword>
<evidence type="ECO:0000313" key="10">
    <source>
        <dbReference type="Proteomes" id="UP001139333"/>
    </source>
</evidence>
<protein>
    <recommendedName>
        <fullName evidence="5 6">Cell division protein ZapC</fullName>
    </recommendedName>
</protein>